<accession>A0A6A6I9H8</accession>
<feature type="region of interest" description="Disordered" evidence="1">
    <location>
        <begin position="490"/>
        <end position="612"/>
    </location>
</feature>
<feature type="compositionally biased region" description="Polar residues" evidence="1">
    <location>
        <begin position="386"/>
        <end position="400"/>
    </location>
</feature>
<feature type="compositionally biased region" description="Low complexity" evidence="1">
    <location>
        <begin position="325"/>
        <end position="342"/>
    </location>
</feature>
<feature type="compositionally biased region" description="Basic residues" evidence="1">
    <location>
        <begin position="352"/>
        <end position="369"/>
    </location>
</feature>
<name>A0A6A6I9H8_9PLEO</name>
<sequence>MPAASIRAPATSLNRPDTVINNNMNATQGVKARKPDYDIFSKEAYEPKSARMSKEAFHAQEIAAKVEANEAHGVKKPAPGVLALKIQEGKKSTRRPPKTSPSLKPAPIPPTPTKSFASAVAANKIPRPVPAQNTTHGPPVPAAIKMAPSVPYRSTASAWNGNKAQPAAPSYSRPALGANPSPTPTPVKISVVRPVPTQKKKDNGWKTVPERKGKNTVDKPAAKAGVENQFAVLDTQKPTEKASQPAGLKKNNKAAESTKMPERKMTKTEKQKNSSASPPSKSTNKLGASSEKDTKLSPRSTSSSSAPGSPLGSGSVREATTGDNTVAASKSTSTTLASTAQTPVAPLTDQPKKHKRKSGAQRKKAKKAQGKAAALVAAAAAPAPSQSDTTASISPLQPSKTRTEEIQEATKFKAKESIGTRKVTITHRRAQAKQVSAGERPTAESTQHKGYKLSQEEISENILTLYPQPDCDKEKFIFKAPAIRAPAASFGAKDDAAPAASSPKTPNEKPISRREVDAPRKIVAIKQDPIEDVDQSLNEEDANTTDYSFNPFEFAPSLPTRKTSPLGKRTAPPSTPSHDGPKMKFPHSVEFTFSSSPANKSHPSPTLDESVHASTDALHKVRPTPSEDNTLFVQFDTEFGKPASSFISVDTATMLLFSTKVTTPKPTGDKCTSKRTTDPTSATFKYGDDFLTINLANLLQWTARDFSNTISHRLLQWAVSAAIILRSVGEYLDFPSLAGGVAPWLEAYNLPTPTVAHLLDKLQLRRTSMRTVKHRSKKASNDYAIEPTFGSVTTSTSLAEGKIAVEERNAANKHEFVAAMLPSFSNEPDSGVRYHTAASVWGVEGVGIKKEHVLPLSLPVMEVTAEQEIVYAPSYSADALLHDDLDEPLDEELISEELIAPSEVIVADDEAALEIVAINDTLSTTLNAPAGLGTPFGDTLAPFTAEELARPATSSSKESSEDTATGGPASSATSAPLSPLSSLDYDYIEPEFNFDPANFLSKEDQDQNKAEPEAPEKETIPQPLAADLSHTHIGTVCAFDFLRELRSHEVEGKEVVTKIDLVANFLLFAAEDRRRAGYGPVVGATDAAAVLKNAGYQVKVKIGTIKLEQLLGLVEFDNGSAAPLRNIYHAFLKASKMDAEQMKDTRLARLGRELGYM</sequence>
<feature type="compositionally biased region" description="Basic and acidic residues" evidence="1">
    <location>
        <begin position="506"/>
        <end position="520"/>
    </location>
</feature>
<feature type="compositionally biased region" description="Polar residues" evidence="1">
    <location>
        <begin position="273"/>
        <end position="287"/>
    </location>
</feature>
<feature type="region of interest" description="Disordered" evidence="1">
    <location>
        <begin position="1"/>
        <end position="24"/>
    </location>
</feature>
<feature type="compositionally biased region" description="Polar residues" evidence="1">
    <location>
        <begin position="591"/>
        <end position="604"/>
    </location>
</feature>
<dbReference type="RefSeq" id="XP_033682209.1">
    <property type="nucleotide sequence ID" value="XM_033826915.1"/>
</dbReference>
<feature type="compositionally biased region" description="Basic and acidic residues" evidence="1">
    <location>
        <begin position="259"/>
        <end position="272"/>
    </location>
</feature>
<feature type="region of interest" description="Disordered" evidence="1">
    <location>
        <begin position="948"/>
        <end position="977"/>
    </location>
</feature>
<dbReference type="EMBL" id="ML987197">
    <property type="protein sequence ID" value="KAF2247205.1"/>
    <property type="molecule type" value="Genomic_DNA"/>
</dbReference>
<feature type="compositionally biased region" description="Basic and acidic residues" evidence="1">
    <location>
        <begin position="401"/>
        <end position="419"/>
    </location>
</feature>
<feature type="compositionally biased region" description="Low complexity" evidence="1">
    <location>
        <begin position="297"/>
        <end position="315"/>
    </location>
</feature>
<feature type="compositionally biased region" description="Low complexity" evidence="1">
    <location>
        <begin position="490"/>
        <end position="504"/>
    </location>
</feature>
<protein>
    <submittedName>
        <fullName evidence="2">Uncharacterized protein</fullName>
    </submittedName>
</protein>
<keyword evidence="3" id="KW-1185">Reference proteome</keyword>
<feature type="compositionally biased region" description="Acidic residues" evidence="1">
    <location>
        <begin position="530"/>
        <end position="543"/>
    </location>
</feature>
<feature type="compositionally biased region" description="Polar residues" evidence="1">
    <location>
        <begin position="11"/>
        <end position="24"/>
    </location>
</feature>
<evidence type="ECO:0000313" key="3">
    <source>
        <dbReference type="Proteomes" id="UP000800094"/>
    </source>
</evidence>
<evidence type="ECO:0000256" key="1">
    <source>
        <dbReference type="SAM" id="MobiDB-lite"/>
    </source>
</evidence>
<dbReference type="GeneID" id="54580245"/>
<feature type="compositionally biased region" description="Basic and acidic residues" evidence="1">
    <location>
        <begin position="199"/>
        <end position="221"/>
    </location>
</feature>
<reference evidence="2" key="1">
    <citation type="journal article" date="2020" name="Stud. Mycol.">
        <title>101 Dothideomycetes genomes: a test case for predicting lifestyles and emergence of pathogens.</title>
        <authorList>
            <person name="Haridas S."/>
            <person name="Albert R."/>
            <person name="Binder M."/>
            <person name="Bloem J."/>
            <person name="Labutti K."/>
            <person name="Salamov A."/>
            <person name="Andreopoulos B."/>
            <person name="Baker S."/>
            <person name="Barry K."/>
            <person name="Bills G."/>
            <person name="Bluhm B."/>
            <person name="Cannon C."/>
            <person name="Castanera R."/>
            <person name="Culley D."/>
            <person name="Daum C."/>
            <person name="Ezra D."/>
            <person name="Gonzalez J."/>
            <person name="Henrissat B."/>
            <person name="Kuo A."/>
            <person name="Liang C."/>
            <person name="Lipzen A."/>
            <person name="Lutzoni F."/>
            <person name="Magnuson J."/>
            <person name="Mondo S."/>
            <person name="Nolan M."/>
            <person name="Ohm R."/>
            <person name="Pangilinan J."/>
            <person name="Park H.-J."/>
            <person name="Ramirez L."/>
            <person name="Alfaro M."/>
            <person name="Sun H."/>
            <person name="Tritt A."/>
            <person name="Yoshinaga Y."/>
            <person name="Zwiers L.-H."/>
            <person name="Turgeon B."/>
            <person name="Goodwin S."/>
            <person name="Spatafora J."/>
            <person name="Crous P."/>
            <person name="Grigoriev I."/>
        </authorList>
    </citation>
    <scope>NUCLEOTIDE SEQUENCE</scope>
    <source>
        <strain evidence="2">CBS 122368</strain>
    </source>
</reference>
<evidence type="ECO:0000313" key="2">
    <source>
        <dbReference type="EMBL" id="KAF2247205.1"/>
    </source>
</evidence>
<feature type="compositionally biased region" description="Low complexity" evidence="1">
    <location>
        <begin position="370"/>
        <end position="385"/>
    </location>
</feature>
<dbReference type="Proteomes" id="UP000800094">
    <property type="component" value="Unassembled WGS sequence"/>
</dbReference>
<organism evidence="2 3">
    <name type="scientific">Trematosphaeria pertusa</name>
    <dbReference type="NCBI Taxonomy" id="390896"/>
    <lineage>
        <taxon>Eukaryota</taxon>
        <taxon>Fungi</taxon>
        <taxon>Dikarya</taxon>
        <taxon>Ascomycota</taxon>
        <taxon>Pezizomycotina</taxon>
        <taxon>Dothideomycetes</taxon>
        <taxon>Pleosporomycetidae</taxon>
        <taxon>Pleosporales</taxon>
        <taxon>Massarineae</taxon>
        <taxon>Trematosphaeriaceae</taxon>
        <taxon>Trematosphaeria</taxon>
    </lineage>
</organism>
<dbReference type="AlphaFoldDB" id="A0A6A6I9H8"/>
<feature type="region of interest" description="Disordered" evidence="1">
    <location>
        <begin position="157"/>
        <end position="453"/>
    </location>
</feature>
<feature type="region of interest" description="Disordered" evidence="1">
    <location>
        <begin position="85"/>
        <end position="114"/>
    </location>
</feature>
<proteinExistence type="predicted"/>
<gene>
    <name evidence="2" type="ORF">BU26DRAFT_506483</name>
</gene>
<feature type="compositionally biased region" description="Low complexity" evidence="1">
    <location>
        <begin position="963"/>
        <end position="977"/>
    </location>
</feature>